<dbReference type="PROSITE" id="PS52050">
    <property type="entry name" value="WYL"/>
    <property type="match status" value="1"/>
</dbReference>
<reference evidence="4 5" key="2">
    <citation type="submission" date="2024-01" db="EMBL/GenBank/DDBJ databases">
        <authorList>
            <person name="Xie X."/>
        </authorList>
    </citation>
    <scope>NUCLEOTIDE SEQUENCE [LARGE SCALE GENOMIC DNA]</scope>
    <source>
        <strain evidence="4">SCUT-1</strain>
    </source>
</reference>
<evidence type="ECO:0000259" key="3">
    <source>
        <dbReference type="PROSITE" id="PS51000"/>
    </source>
</evidence>
<dbReference type="Pfam" id="PF08279">
    <property type="entry name" value="HTH_11"/>
    <property type="match status" value="1"/>
</dbReference>
<dbReference type="InterPro" id="IPR051534">
    <property type="entry name" value="CBASS_pafABC_assoc_protein"/>
</dbReference>
<dbReference type="InterPro" id="IPR036390">
    <property type="entry name" value="WH_DNA-bd_sf"/>
</dbReference>
<dbReference type="RefSeq" id="WP_324694855.1">
    <property type="nucleotide sequence ID" value="NZ_JAYMYJ010000094.1"/>
</dbReference>
<keyword evidence="5" id="KW-1185">Reference proteome</keyword>
<keyword evidence="2" id="KW-0804">Transcription</keyword>
<feature type="domain" description="HTH deoR-type" evidence="3">
    <location>
        <begin position="3"/>
        <end position="58"/>
    </location>
</feature>
<protein>
    <submittedName>
        <fullName evidence="4">YafY family protein</fullName>
    </submittedName>
</protein>
<keyword evidence="1" id="KW-0805">Transcription regulation</keyword>
<dbReference type="InterPro" id="IPR026881">
    <property type="entry name" value="WYL_dom"/>
</dbReference>
<dbReference type="PANTHER" id="PTHR34580:SF3">
    <property type="entry name" value="PROTEIN PAFB"/>
    <property type="match status" value="1"/>
</dbReference>
<dbReference type="InterPro" id="IPR036388">
    <property type="entry name" value="WH-like_DNA-bd_sf"/>
</dbReference>
<dbReference type="SUPFAM" id="SSF46785">
    <property type="entry name" value="Winged helix' DNA-binding domain"/>
    <property type="match status" value="1"/>
</dbReference>
<gene>
    <name evidence="4" type="ORF">VSS37_10100</name>
</gene>
<proteinExistence type="predicted"/>
<dbReference type="InterPro" id="IPR013196">
    <property type="entry name" value="HTH_11"/>
</dbReference>
<dbReference type="InterPro" id="IPR001034">
    <property type="entry name" value="DeoR_HTH"/>
</dbReference>
<dbReference type="PROSITE" id="PS51000">
    <property type="entry name" value="HTH_DEOR_2"/>
    <property type="match status" value="1"/>
</dbReference>
<evidence type="ECO:0000313" key="5">
    <source>
        <dbReference type="Proteomes" id="UP001308005"/>
    </source>
</evidence>
<dbReference type="SMART" id="SM00420">
    <property type="entry name" value="HTH_DEOR"/>
    <property type="match status" value="1"/>
</dbReference>
<evidence type="ECO:0000256" key="2">
    <source>
        <dbReference type="ARBA" id="ARBA00023163"/>
    </source>
</evidence>
<dbReference type="EMBL" id="JAYMYJ010000094">
    <property type="protein sequence ID" value="MEB4591330.1"/>
    <property type="molecule type" value="Genomic_DNA"/>
</dbReference>
<evidence type="ECO:0000256" key="1">
    <source>
        <dbReference type="ARBA" id="ARBA00023015"/>
    </source>
</evidence>
<dbReference type="Pfam" id="PF13280">
    <property type="entry name" value="WYL"/>
    <property type="match status" value="1"/>
</dbReference>
<organism evidence="4 5">
    <name type="scientific">Candidatus Thiothrix phosphatis</name>
    <dbReference type="NCBI Taxonomy" id="3112415"/>
    <lineage>
        <taxon>Bacteria</taxon>
        <taxon>Pseudomonadati</taxon>
        <taxon>Pseudomonadota</taxon>
        <taxon>Gammaproteobacteria</taxon>
        <taxon>Thiotrichales</taxon>
        <taxon>Thiotrichaceae</taxon>
        <taxon>Thiothrix</taxon>
    </lineage>
</organism>
<dbReference type="PANTHER" id="PTHR34580">
    <property type="match status" value="1"/>
</dbReference>
<accession>A0ABU6CWX0</accession>
<sequence length="238" mass="27435">MRRADRLFQLVQVLRNKRFVTARELAERLEVSERTIYRDIQDLSLSGVPVEGEAGVGYHLRYSLDIPPLMFTAAEIEALLVGARMLKAWGGSELGSSAQSVLDKVHAVIPAELRRHLEDSRLFALRFGPREDIETTLDACRHAIAKQRYLRLHYQRANHEDSQREVKPLGLFFWGNVWTLTAWCELRNDFRTFRLDRIRQLETLEKTFEESPGQTLVDFVTLMRSQHEAFPEGSNPAG</sequence>
<reference evidence="5" key="1">
    <citation type="submission" date="2023-07" db="EMBL/GenBank/DDBJ databases">
        <title>The carbon used by Thiothrix.</title>
        <authorList>
            <person name="Chen L."/>
        </authorList>
    </citation>
    <scope>NUCLEOTIDE SEQUENCE [LARGE SCALE GENOMIC DNA]</scope>
</reference>
<dbReference type="Proteomes" id="UP001308005">
    <property type="component" value="Unassembled WGS sequence"/>
</dbReference>
<name>A0ABU6CWX0_9GAMM</name>
<dbReference type="Gene3D" id="1.10.10.10">
    <property type="entry name" value="Winged helix-like DNA-binding domain superfamily/Winged helix DNA-binding domain"/>
    <property type="match status" value="1"/>
</dbReference>
<comment type="caution">
    <text evidence="4">The sequence shown here is derived from an EMBL/GenBank/DDBJ whole genome shotgun (WGS) entry which is preliminary data.</text>
</comment>
<evidence type="ECO:0000313" key="4">
    <source>
        <dbReference type="EMBL" id="MEB4591330.1"/>
    </source>
</evidence>